<keyword evidence="10" id="KW-0594">Phospholipid biosynthesis</keyword>
<accession>A0A7G9G4A1</accession>
<evidence type="ECO:0000256" key="5">
    <source>
        <dbReference type="ARBA" id="ARBA00022692"/>
    </source>
</evidence>
<feature type="transmembrane region" description="Helical" evidence="13">
    <location>
        <begin position="37"/>
        <end position="56"/>
    </location>
</feature>
<dbReference type="PANTHER" id="PTHR21248:SF22">
    <property type="entry name" value="PHOSPHOLIPASE D"/>
    <property type="match status" value="1"/>
</dbReference>
<dbReference type="KEGG" id="qdo:H9Q78_00170"/>
<organism evidence="15 16">
    <name type="scientific">Qiania dongpingensis</name>
    <dbReference type="NCBI Taxonomy" id="2763669"/>
    <lineage>
        <taxon>Bacteria</taxon>
        <taxon>Bacillati</taxon>
        <taxon>Bacillota</taxon>
        <taxon>Clostridia</taxon>
        <taxon>Lachnospirales</taxon>
        <taxon>Lachnospiraceae</taxon>
        <taxon>Qiania</taxon>
    </lineage>
</organism>
<dbReference type="Pfam" id="PF13091">
    <property type="entry name" value="PLDc_2"/>
    <property type="match status" value="2"/>
</dbReference>
<dbReference type="SMART" id="SM00155">
    <property type="entry name" value="PLDc"/>
    <property type="match status" value="2"/>
</dbReference>
<proteinExistence type="predicted"/>
<evidence type="ECO:0000256" key="1">
    <source>
        <dbReference type="ARBA" id="ARBA00004651"/>
    </source>
</evidence>
<dbReference type="PANTHER" id="PTHR21248">
    <property type="entry name" value="CARDIOLIPIN SYNTHASE"/>
    <property type="match status" value="1"/>
</dbReference>
<dbReference type="InterPro" id="IPR025202">
    <property type="entry name" value="PLD-like_dom"/>
</dbReference>
<dbReference type="Pfam" id="PF13396">
    <property type="entry name" value="PLDc_N"/>
    <property type="match status" value="1"/>
</dbReference>
<dbReference type="InterPro" id="IPR027379">
    <property type="entry name" value="CLS_N"/>
</dbReference>
<dbReference type="InterPro" id="IPR022924">
    <property type="entry name" value="Cardiolipin_synthase"/>
</dbReference>
<dbReference type="Proteomes" id="UP000515823">
    <property type="component" value="Chromosome"/>
</dbReference>
<dbReference type="GO" id="GO:0032049">
    <property type="term" value="P:cardiolipin biosynthetic process"/>
    <property type="evidence" value="ECO:0007669"/>
    <property type="project" value="UniProtKB-UniRule"/>
</dbReference>
<evidence type="ECO:0000256" key="3">
    <source>
        <dbReference type="ARBA" id="ARBA00022516"/>
    </source>
</evidence>
<dbReference type="PROSITE" id="PS50035">
    <property type="entry name" value="PLD"/>
    <property type="match status" value="2"/>
</dbReference>
<feature type="transmembrane region" description="Helical" evidence="13">
    <location>
        <begin position="12"/>
        <end position="31"/>
    </location>
</feature>
<gene>
    <name evidence="15" type="primary">cls</name>
    <name evidence="15" type="ORF">H9Q78_00170</name>
</gene>
<dbReference type="GO" id="GO:0008808">
    <property type="term" value="F:cardiolipin synthase activity"/>
    <property type="evidence" value="ECO:0007669"/>
    <property type="project" value="UniProtKB-UniRule"/>
</dbReference>
<dbReference type="EC" id="2.7.8.-" evidence="12"/>
<dbReference type="AlphaFoldDB" id="A0A7G9G4A1"/>
<dbReference type="SUPFAM" id="SSF56024">
    <property type="entry name" value="Phospholipase D/nuclease"/>
    <property type="match status" value="2"/>
</dbReference>
<evidence type="ECO:0000313" key="15">
    <source>
        <dbReference type="EMBL" id="QNM05633.1"/>
    </source>
</evidence>
<evidence type="ECO:0000256" key="11">
    <source>
        <dbReference type="ARBA" id="ARBA00023264"/>
    </source>
</evidence>
<keyword evidence="4" id="KW-0808">Transferase</keyword>
<evidence type="ECO:0000256" key="9">
    <source>
        <dbReference type="ARBA" id="ARBA00023136"/>
    </source>
</evidence>
<evidence type="ECO:0000256" key="2">
    <source>
        <dbReference type="ARBA" id="ARBA00022475"/>
    </source>
</evidence>
<keyword evidence="2" id="KW-1003">Cell membrane</keyword>
<dbReference type="RefSeq" id="WP_249302799.1">
    <property type="nucleotide sequence ID" value="NZ_CP060634.1"/>
</dbReference>
<keyword evidence="11" id="KW-1208">Phospholipid metabolism</keyword>
<keyword evidence="9 13" id="KW-0472">Membrane</keyword>
<keyword evidence="6" id="KW-0677">Repeat</keyword>
<dbReference type="CDD" id="cd09154">
    <property type="entry name" value="PLDc_SMU_988_like_1"/>
    <property type="match status" value="1"/>
</dbReference>
<sequence length="510" mass="59371">MRRILTFLTSRMVWVAMVIILQVAWIVASVLLLGKYYWTITVLLSLIGLLLVIHIVRQWNNPAYKLAWSILILSVPIVGTILYLLFGRANVIVAHRKRHQRIDEELYPYMVQREGIDQELKAADPAMAKQSRYLYETAHFPAYRNGSTHYFSGGEEYFEELCKALKEAEQFIFLEYFIIEQGYMWKTILKILEEKAKEGVEVRLLYDDVGCIWLLPRNYPRILEKKGIHCRTFNPFRPVMSAIFNNRDHRKMAVIDGRVSFCGGLNLADEYINKVERFGHWKDGGILVKGEAVWNYTSMFLGMWNSIKHTDFDYEAYRVKEHMGESAEKGYVQPYGDSPLDHECTGENVYLNIIHNARKYLYIYTPYLIIDHEMMVALTLAAKSGVDVRIMTPHIPDKKLIFMLTRSYYAQLINAGVRIFEYLPGFLHTKAFVADDALAAIGSINLDFRSLYLHFECGALLYKTEAVNELKRDFESTMEESMEITMDFCRRRPLYEQLLVSAMSLFTPLF</sequence>
<name>A0A7G9G4A1_9FIRM</name>
<keyword evidence="16" id="KW-1185">Reference proteome</keyword>
<evidence type="ECO:0000256" key="12">
    <source>
        <dbReference type="NCBIfam" id="TIGR04265"/>
    </source>
</evidence>
<reference evidence="15 16" key="1">
    <citation type="submission" date="2020-08" db="EMBL/GenBank/DDBJ databases">
        <authorList>
            <person name="Liu C."/>
            <person name="Sun Q."/>
        </authorList>
    </citation>
    <scope>NUCLEOTIDE SEQUENCE [LARGE SCALE GENOMIC DNA]</scope>
    <source>
        <strain evidence="15 16">NSJ-38</strain>
    </source>
</reference>
<evidence type="ECO:0000256" key="10">
    <source>
        <dbReference type="ARBA" id="ARBA00023209"/>
    </source>
</evidence>
<dbReference type="GO" id="GO:0005886">
    <property type="term" value="C:plasma membrane"/>
    <property type="evidence" value="ECO:0007669"/>
    <property type="project" value="UniProtKB-SubCell"/>
</dbReference>
<feature type="domain" description="PLD phosphodiesterase" evidence="14">
    <location>
        <begin position="423"/>
        <end position="450"/>
    </location>
</feature>
<protein>
    <recommendedName>
        <fullName evidence="12">Cardiolipin synthase</fullName>
        <ecNumber evidence="12">2.7.8.-</ecNumber>
    </recommendedName>
</protein>
<dbReference type="CDD" id="cd09160">
    <property type="entry name" value="PLDc_SMU_988_like_2"/>
    <property type="match status" value="1"/>
</dbReference>
<evidence type="ECO:0000256" key="6">
    <source>
        <dbReference type="ARBA" id="ARBA00022737"/>
    </source>
</evidence>
<dbReference type="Gene3D" id="3.30.870.10">
    <property type="entry name" value="Endonuclease Chain A"/>
    <property type="match status" value="2"/>
</dbReference>
<evidence type="ECO:0000256" key="4">
    <source>
        <dbReference type="ARBA" id="ARBA00022679"/>
    </source>
</evidence>
<dbReference type="EMBL" id="CP060634">
    <property type="protein sequence ID" value="QNM05633.1"/>
    <property type="molecule type" value="Genomic_DNA"/>
</dbReference>
<feature type="domain" description="PLD phosphodiesterase" evidence="14">
    <location>
        <begin position="244"/>
        <end position="271"/>
    </location>
</feature>
<comment type="subcellular location">
    <subcellularLocation>
        <location evidence="1">Cell membrane</location>
        <topology evidence="1">Multi-pass membrane protein</topology>
    </subcellularLocation>
</comment>
<evidence type="ECO:0000256" key="7">
    <source>
        <dbReference type="ARBA" id="ARBA00022989"/>
    </source>
</evidence>
<dbReference type="NCBIfam" id="TIGR04265">
    <property type="entry name" value="bac_cardiolipin"/>
    <property type="match status" value="1"/>
</dbReference>
<evidence type="ECO:0000313" key="16">
    <source>
        <dbReference type="Proteomes" id="UP000515823"/>
    </source>
</evidence>
<dbReference type="InterPro" id="IPR001736">
    <property type="entry name" value="PLipase_D/transphosphatidylase"/>
</dbReference>
<keyword evidence="3" id="KW-0444">Lipid biosynthesis</keyword>
<evidence type="ECO:0000259" key="14">
    <source>
        <dbReference type="PROSITE" id="PS50035"/>
    </source>
</evidence>
<feature type="transmembrane region" description="Helical" evidence="13">
    <location>
        <begin position="68"/>
        <end position="86"/>
    </location>
</feature>
<evidence type="ECO:0000256" key="13">
    <source>
        <dbReference type="SAM" id="Phobius"/>
    </source>
</evidence>
<keyword evidence="5 13" id="KW-0812">Transmembrane</keyword>
<keyword evidence="8" id="KW-0443">Lipid metabolism</keyword>
<evidence type="ECO:0000256" key="8">
    <source>
        <dbReference type="ARBA" id="ARBA00023098"/>
    </source>
</evidence>
<keyword evidence="7 13" id="KW-1133">Transmembrane helix</keyword>